<dbReference type="GO" id="GO:0005509">
    <property type="term" value="F:calcium ion binding"/>
    <property type="evidence" value="ECO:0007669"/>
    <property type="project" value="InterPro"/>
</dbReference>
<organism evidence="3 4">
    <name type="scientific">Solirubrobacter phytolaccae</name>
    <dbReference type="NCBI Taxonomy" id="1404360"/>
    <lineage>
        <taxon>Bacteria</taxon>
        <taxon>Bacillati</taxon>
        <taxon>Actinomycetota</taxon>
        <taxon>Thermoleophilia</taxon>
        <taxon>Solirubrobacterales</taxon>
        <taxon>Solirubrobacteraceae</taxon>
        <taxon>Solirubrobacter</taxon>
    </lineage>
</organism>
<name>A0A9X3SEH1_9ACTN</name>
<dbReference type="EMBL" id="JAPDDP010000012">
    <property type="protein sequence ID" value="MDA0180407.1"/>
    <property type="molecule type" value="Genomic_DNA"/>
</dbReference>
<reference evidence="3" key="1">
    <citation type="submission" date="2022-10" db="EMBL/GenBank/DDBJ databases">
        <title>The WGS of Solirubrobacter phytolaccae KCTC 29190.</title>
        <authorList>
            <person name="Jiang Z."/>
        </authorList>
    </citation>
    <scope>NUCLEOTIDE SEQUENCE</scope>
    <source>
        <strain evidence="3">KCTC 29190</strain>
    </source>
</reference>
<gene>
    <name evidence="3" type="ORF">OJ997_08895</name>
</gene>
<comment type="caution">
    <text evidence="3">The sequence shown here is derived from an EMBL/GenBank/DDBJ whole genome shotgun (WGS) entry which is preliminary data.</text>
</comment>
<evidence type="ECO:0000256" key="1">
    <source>
        <dbReference type="ARBA" id="ARBA00022729"/>
    </source>
</evidence>
<dbReference type="GO" id="GO:0007155">
    <property type="term" value="P:cell adhesion"/>
    <property type="evidence" value="ECO:0007669"/>
    <property type="project" value="InterPro"/>
</dbReference>
<dbReference type="Pfam" id="PF02412">
    <property type="entry name" value="TSP_3"/>
    <property type="match status" value="1"/>
</dbReference>
<evidence type="ECO:0000313" key="4">
    <source>
        <dbReference type="Proteomes" id="UP001147653"/>
    </source>
</evidence>
<dbReference type="SUPFAM" id="SSF103647">
    <property type="entry name" value="TSP type-3 repeat"/>
    <property type="match status" value="1"/>
</dbReference>
<dbReference type="Gene3D" id="4.10.1080.10">
    <property type="entry name" value="TSP type-3 repeat"/>
    <property type="match status" value="1"/>
</dbReference>
<dbReference type="Proteomes" id="UP001147653">
    <property type="component" value="Unassembled WGS sequence"/>
</dbReference>
<dbReference type="AlphaFoldDB" id="A0A9X3SEH1"/>
<proteinExistence type="predicted"/>
<dbReference type="RefSeq" id="WP_270024714.1">
    <property type="nucleotide sequence ID" value="NZ_JAPDDP010000012.1"/>
</dbReference>
<keyword evidence="4" id="KW-1185">Reference proteome</keyword>
<dbReference type="InterPro" id="IPR003367">
    <property type="entry name" value="Thrombospondin_3-like_rpt"/>
</dbReference>
<dbReference type="InterPro" id="IPR028974">
    <property type="entry name" value="TSP_type-3_rpt"/>
</dbReference>
<evidence type="ECO:0000256" key="2">
    <source>
        <dbReference type="SAM" id="SignalP"/>
    </source>
</evidence>
<protein>
    <submittedName>
        <fullName evidence="3">Thrombospondin type 3 repeat-containing protein</fullName>
    </submittedName>
</protein>
<keyword evidence="1 2" id="KW-0732">Signal</keyword>
<feature type="signal peptide" evidence="2">
    <location>
        <begin position="1"/>
        <end position="20"/>
    </location>
</feature>
<sequence length="506" mass="52242">MRLVVLAVLAALAFAAPAQAALAPPPTVLDFEALDPEAEAVDGAFYPGVTMTTSLDCTSGAASFAAPEPLACAGIGSGHASEQGLTVFFADLDVAFSRPQTSVAFWLSMDTSSESSLEVTARSGDVVVDEETFFGTGAFGRAVVLTGADIRSVTISCGCVFRVDDIAYSDVEQPDTEILSFDGSRFVFVGNQPDTGFVCTLDGASSPCRAPFVAGGLPVGDHTFTVAMRDPYGRVDATPATYDWTVAAPPLPQPAPVAPDGDGDGVPDARDNCVSAANAGQADGDSDGVGDACEVGQPGTLDPVAGERVNLDVVSGEVYVKLPSSSRSFKQAGDGFVPLKGQASVPVGSTVDTRKGTVAMASELNGRGAERSAKLSAGIFQIRQQRAKRGTSASVSTDLVLQSAPGAEAACARSSRSGPIKGRSRNTVRSLTATTEKGFFRVIGGAAITTAPDATWATRDRCDGTRTDVGKGRVAVYDRETKRTVRVPAGRSYLVKAQLFAARSAR</sequence>
<evidence type="ECO:0000313" key="3">
    <source>
        <dbReference type="EMBL" id="MDA0180407.1"/>
    </source>
</evidence>
<accession>A0A9X3SEH1</accession>
<feature type="chain" id="PRO_5040771730" evidence="2">
    <location>
        <begin position="21"/>
        <end position="506"/>
    </location>
</feature>